<dbReference type="AlphaFoldDB" id="A0A1M6J517"/>
<evidence type="ECO:0000313" key="2">
    <source>
        <dbReference type="EMBL" id="SHJ41737.1"/>
    </source>
</evidence>
<accession>A0A1M6J517</accession>
<keyword evidence="3" id="KW-1185">Reference proteome</keyword>
<protein>
    <submittedName>
        <fullName evidence="2">Uncharacterized protein</fullName>
    </submittedName>
</protein>
<organism evidence="2 3">
    <name type="scientific">Desulfofundulus thermosubterraneus DSM 16057</name>
    <dbReference type="NCBI Taxonomy" id="1121432"/>
    <lineage>
        <taxon>Bacteria</taxon>
        <taxon>Bacillati</taxon>
        <taxon>Bacillota</taxon>
        <taxon>Clostridia</taxon>
        <taxon>Eubacteriales</taxon>
        <taxon>Peptococcaceae</taxon>
        <taxon>Desulfofundulus</taxon>
    </lineage>
</organism>
<dbReference type="EMBL" id="FQZM01000033">
    <property type="protein sequence ID" value="SHJ41737.1"/>
    <property type="molecule type" value="Genomic_DNA"/>
</dbReference>
<gene>
    <name evidence="2" type="ORF">SAMN02745219_02508</name>
</gene>
<proteinExistence type="predicted"/>
<evidence type="ECO:0000313" key="3">
    <source>
        <dbReference type="Proteomes" id="UP000184529"/>
    </source>
</evidence>
<reference evidence="3" key="1">
    <citation type="submission" date="2016-11" db="EMBL/GenBank/DDBJ databases">
        <authorList>
            <person name="Varghese N."/>
            <person name="Submissions S."/>
        </authorList>
    </citation>
    <scope>NUCLEOTIDE SEQUENCE [LARGE SCALE GENOMIC DNA]</scope>
    <source>
        <strain evidence="3">DSM 16057</strain>
    </source>
</reference>
<feature type="compositionally biased region" description="Basic and acidic residues" evidence="1">
    <location>
        <begin position="53"/>
        <end position="63"/>
    </location>
</feature>
<evidence type="ECO:0000256" key="1">
    <source>
        <dbReference type="SAM" id="MobiDB-lite"/>
    </source>
</evidence>
<sequence length="63" mass="7064">MLLHRVKRKGQVSRVHVLLTGENPGEETRLSQPGPNQEVASFQLNTAGGPLDEEFREKGPRRD</sequence>
<name>A0A1M6J517_9FIRM</name>
<feature type="region of interest" description="Disordered" evidence="1">
    <location>
        <begin position="42"/>
        <end position="63"/>
    </location>
</feature>
<dbReference type="STRING" id="1121432.SAMN02745219_02508"/>
<dbReference type="Proteomes" id="UP000184529">
    <property type="component" value="Unassembled WGS sequence"/>
</dbReference>